<feature type="active site" description="Charge relay system" evidence="6">
    <location>
        <position position="202"/>
    </location>
</feature>
<evidence type="ECO:0000256" key="1">
    <source>
        <dbReference type="ARBA" id="ARBA00010233"/>
    </source>
</evidence>
<keyword evidence="12" id="KW-1185">Reference proteome</keyword>
<evidence type="ECO:0000313" key="10">
    <source>
        <dbReference type="EMBL" id="QPS00878.1"/>
    </source>
</evidence>
<dbReference type="InterPro" id="IPR027478">
    <property type="entry name" value="LdcA_N"/>
</dbReference>
<evidence type="ECO:0000256" key="6">
    <source>
        <dbReference type="PIRSR" id="PIRSR028757-1"/>
    </source>
</evidence>
<evidence type="ECO:0000256" key="2">
    <source>
        <dbReference type="ARBA" id="ARBA00022645"/>
    </source>
</evidence>
<feature type="active site" description="Nucleophile" evidence="6">
    <location>
        <position position="104"/>
    </location>
</feature>
<reference evidence="9" key="2">
    <citation type="submission" date="2022-09" db="EMBL/GenBank/DDBJ databases">
        <title>Aerococcus urinae taxonomy study.</title>
        <authorList>
            <person name="Christensen J."/>
            <person name="Senneby E."/>
        </authorList>
    </citation>
    <scope>NUCLEOTIDE SEQUENCE</scope>
    <source>
        <strain evidence="9">NLD-066-U95</strain>
    </source>
</reference>
<dbReference type="GO" id="GO:0004180">
    <property type="term" value="F:carboxypeptidase activity"/>
    <property type="evidence" value="ECO:0007669"/>
    <property type="project" value="UniProtKB-KW"/>
</dbReference>
<dbReference type="GeneID" id="35766831"/>
<gene>
    <name evidence="10" type="ORF">I6G68_05630</name>
    <name evidence="9" type="ORF">ODY43_00895</name>
</gene>
<evidence type="ECO:0000259" key="8">
    <source>
        <dbReference type="Pfam" id="PF17676"/>
    </source>
</evidence>
<feature type="active site" description="Charge relay system" evidence="6">
    <location>
        <position position="269"/>
    </location>
</feature>
<evidence type="ECO:0000256" key="4">
    <source>
        <dbReference type="ARBA" id="ARBA00022801"/>
    </source>
</evidence>
<dbReference type="Pfam" id="PF02016">
    <property type="entry name" value="Peptidase_S66"/>
    <property type="match status" value="1"/>
</dbReference>
<feature type="domain" description="LD-carboxypeptidase C-terminal" evidence="8">
    <location>
        <begin position="171"/>
        <end position="283"/>
    </location>
</feature>
<dbReference type="Proteomes" id="UP000594771">
    <property type="component" value="Chromosome"/>
</dbReference>
<dbReference type="RefSeq" id="WP_060778254.1">
    <property type="nucleotide sequence ID" value="NZ_CAJHLF010000002.1"/>
</dbReference>
<sequence>MKEIALVALSNGLSNKEKKTLVNLIKLLENLSVKVHYQADALFSDSRIGAVNAKKRAEIVNQYFKNPAINFIFDLSGGDVANETICYLDYKAIKNSSCKLFGYSDLTTVINAIYTQTGKSSVLFQVRHLVDKSSHRQFEAFRSLIDDRDTNDVVNKFIQENSKFIQGSAVSGQVLGGNIRCFLKLAGTAYWPDLKGKFLFLESYSGLEGRIRTYFAQLQQLGVFEDISGLILGSFTELDNQIGRDCLIDIVSEYVSPELPLVSTEAIGHQKDSLPLIIGQDLSLKD</sequence>
<dbReference type="EMBL" id="JAOTML010000001">
    <property type="protein sequence ID" value="MCY3052562.1"/>
    <property type="molecule type" value="Genomic_DNA"/>
</dbReference>
<keyword evidence="4" id="KW-0378">Hydrolase</keyword>
<feature type="domain" description="LD-carboxypeptidase N-terminal" evidence="7">
    <location>
        <begin position="4"/>
        <end position="121"/>
    </location>
</feature>
<evidence type="ECO:0000256" key="3">
    <source>
        <dbReference type="ARBA" id="ARBA00022670"/>
    </source>
</evidence>
<dbReference type="KEGG" id="aun:AWM73_04425"/>
<dbReference type="OrthoDB" id="9807329at2"/>
<organism evidence="10 11">
    <name type="scientific">Aerococcus urinae</name>
    <dbReference type="NCBI Taxonomy" id="1376"/>
    <lineage>
        <taxon>Bacteria</taxon>
        <taxon>Bacillati</taxon>
        <taxon>Bacillota</taxon>
        <taxon>Bacilli</taxon>
        <taxon>Lactobacillales</taxon>
        <taxon>Aerococcaceae</taxon>
        <taxon>Aerococcus</taxon>
    </lineage>
</organism>
<dbReference type="SUPFAM" id="SSF141986">
    <property type="entry name" value="LD-carboxypeptidase A C-terminal domain-like"/>
    <property type="match status" value="1"/>
</dbReference>
<dbReference type="Proteomes" id="UP001069145">
    <property type="component" value="Unassembled WGS sequence"/>
</dbReference>
<dbReference type="GO" id="GO:0006508">
    <property type="term" value="P:proteolysis"/>
    <property type="evidence" value="ECO:0007669"/>
    <property type="project" value="UniProtKB-KW"/>
</dbReference>
<comment type="similarity">
    <text evidence="1">Belongs to the peptidase S66 family.</text>
</comment>
<dbReference type="GO" id="GO:0008236">
    <property type="term" value="F:serine-type peptidase activity"/>
    <property type="evidence" value="ECO:0007669"/>
    <property type="project" value="UniProtKB-KW"/>
</dbReference>
<dbReference type="PANTHER" id="PTHR30237:SF2">
    <property type="entry name" value="MUREIN TETRAPEPTIDE CARBOXYPEPTIDASE"/>
    <property type="match status" value="1"/>
</dbReference>
<dbReference type="InterPro" id="IPR027461">
    <property type="entry name" value="Carboxypeptidase_A_C_sf"/>
</dbReference>
<dbReference type="AlphaFoldDB" id="A0A120I9R7"/>
<dbReference type="Gene3D" id="3.40.50.10740">
    <property type="entry name" value="Class I glutamine amidotransferase-like"/>
    <property type="match status" value="1"/>
</dbReference>
<dbReference type="InterPro" id="IPR040921">
    <property type="entry name" value="Peptidase_S66C"/>
</dbReference>
<keyword evidence="5" id="KW-0720">Serine protease</keyword>
<evidence type="ECO:0000313" key="11">
    <source>
        <dbReference type="Proteomes" id="UP000594771"/>
    </source>
</evidence>
<protein>
    <submittedName>
        <fullName evidence="10">LD-carboxypeptidase</fullName>
    </submittedName>
</protein>
<dbReference type="Pfam" id="PF17676">
    <property type="entry name" value="Peptidase_S66C"/>
    <property type="match status" value="1"/>
</dbReference>
<dbReference type="PIRSF" id="PIRSF028757">
    <property type="entry name" value="LD-carboxypeptidase"/>
    <property type="match status" value="1"/>
</dbReference>
<proteinExistence type="inferred from homology"/>
<accession>A0A120I9R7</accession>
<reference evidence="10 11" key="1">
    <citation type="submission" date="2020-12" db="EMBL/GenBank/DDBJ databases">
        <title>FDA dAtabase for Regulatory Grade micrObial Sequences (FDA-ARGOS): Supporting development and validation of Infectious Disease Dx tests.</title>
        <authorList>
            <person name="Sproer C."/>
            <person name="Gronow S."/>
            <person name="Severitt S."/>
            <person name="Schroder I."/>
            <person name="Tallon L."/>
            <person name="Sadzewicz L."/>
            <person name="Zhao X."/>
            <person name="Boylan J."/>
            <person name="Ott S."/>
            <person name="Bowen H."/>
            <person name="Vavikolanu K."/>
            <person name="Mehta A."/>
            <person name="Aluvathingal J."/>
            <person name="Nadendla S."/>
            <person name="Lowell S."/>
            <person name="Myers T."/>
            <person name="Yan Y."/>
            <person name="Sichtig H."/>
        </authorList>
    </citation>
    <scope>NUCLEOTIDE SEQUENCE [LARGE SCALE GENOMIC DNA]</scope>
    <source>
        <strain evidence="10 11">FDAARGOS_911</strain>
    </source>
</reference>
<evidence type="ECO:0000313" key="9">
    <source>
        <dbReference type="EMBL" id="MCY3052562.1"/>
    </source>
</evidence>
<dbReference type="InterPro" id="IPR003507">
    <property type="entry name" value="S66_fam"/>
</dbReference>
<evidence type="ECO:0000313" key="12">
    <source>
        <dbReference type="Proteomes" id="UP001069145"/>
    </source>
</evidence>
<dbReference type="InterPro" id="IPR040449">
    <property type="entry name" value="Peptidase_S66_N"/>
</dbReference>
<dbReference type="PANTHER" id="PTHR30237">
    <property type="entry name" value="MURAMOYLTETRAPEPTIDE CARBOXYPEPTIDASE"/>
    <property type="match status" value="1"/>
</dbReference>
<dbReference type="Gene3D" id="3.50.30.60">
    <property type="entry name" value="LD-carboxypeptidase A C-terminal domain-like"/>
    <property type="match status" value="1"/>
</dbReference>
<dbReference type="InterPro" id="IPR029062">
    <property type="entry name" value="Class_I_gatase-like"/>
</dbReference>
<evidence type="ECO:0000259" key="7">
    <source>
        <dbReference type="Pfam" id="PF02016"/>
    </source>
</evidence>
<keyword evidence="2 10" id="KW-0121">Carboxypeptidase</keyword>
<dbReference type="EMBL" id="CP065662">
    <property type="protein sequence ID" value="QPS00878.1"/>
    <property type="molecule type" value="Genomic_DNA"/>
</dbReference>
<evidence type="ECO:0000256" key="5">
    <source>
        <dbReference type="ARBA" id="ARBA00022825"/>
    </source>
</evidence>
<dbReference type="SUPFAM" id="SSF52317">
    <property type="entry name" value="Class I glutamine amidotransferase-like"/>
    <property type="match status" value="1"/>
</dbReference>
<name>A0A120I9R7_9LACT</name>
<keyword evidence="3" id="KW-0645">Protease</keyword>